<evidence type="ECO:0000256" key="1">
    <source>
        <dbReference type="ARBA" id="ARBA00004141"/>
    </source>
</evidence>
<feature type="transmembrane region" description="Helical" evidence="6">
    <location>
        <begin position="321"/>
        <end position="338"/>
    </location>
</feature>
<evidence type="ECO:0000256" key="3">
    <source>
        <dbReference type="ARBA" id="ARBA00022692"/>
    </source>
</evidence>
<dbReference type="GO" id="GO:0022857">
    <property type="term" value="F:transmembrane transporter activity"/>
    <property type="evidence" value="ECO:0007669"/>
    <property type="project" value="InterPro"/>
</dbReference>
<dbReference type="GO" id="GO:0016020">
    <property type="term" value="C:membrane"/>
    <property type="evidence" value="ECO:0007669"/>
    <property type="project" value="UniProtKB-SubCell"/>
</dbReference>
<feature type="transmembrane region" description="Helical" evidence="6">
    <location>
        <begin position="48"/>
        <end position="66"/>
    </location>
</feature>
<evidence type="ECO:0000256" key="4">
    <source>
        <dbReference type="ARBA" id="ARBA00022989"/>
    </source>
</evidence>
<keyword evidence="4 6" id="KW-1133">Transmembrane helix</keyword>
<dbReference type="SUPFAM" id="SSF103473">
    <property type="entry name" value="MFS general substrate transporter"/>
    <property type="match status" value="1"/>
</dbReference>
<dbReference type="InParanoid" id="A0A3N4KUA2"/>
<dbReference type="Proteomes" id="UP000277580">
    <property type="component" value="Unassembled WGS sequence"/>
</dbReference>
<keyword evidence="5 6" id="KW-0472">Membrane</keyword>
<dbReference type="PROSITE" id="PS50850">
    <property type="entry name" value="MFS"/>
    <property type="match status" value="1"/>
</dbReference>
<reference evidence="8 9" key="1">
    <citation type="journal article" date="2018" name="Nat. Ecol. Evol.">
        <title>Pezizomycetes genomes reveal the molecular basis of ectomycorrhizal truffle lifestyle.</title>
        <authorList>
            <person name="Murat C."/>
            <person name="Payen T."/>
            <person name="Noel B."/>
            <person name="Kuo A."/>
            <person name="Morin E."/>
            <person name="Chen J."/>
            <person name="Kohler A."/>
            <person name="Krizsan K."/>
            <person name="Balestrini R."/>
            <person name="Da Silva C."/>
            <person name="Montanini B."/>
            <person name="Hainaut M."/>
            <person name="Levati E."/>
            <person name="Barry K.W."/>
            <person name="Belfiori B."/>
            <person name="Cichocki N."/>
            <person name="Clum A."/>
            <person name="Dockter R.B."/>
            <person name="Fauchery L."/>
            <person name="Guy J."/>
            <person name="Iotti M."/>
            <person name="Le Tacon F."/>
            <person name="Lindquist E.A."/>
            <person name="Lipzen A."/>
            <person name="Malagnac F."/>
            <person name="Mello A."/>
            <person name="Molinier V."/>
            <person name="Miyauchi S."/>
            <person name="Poulain J."/>
            <person name="Riccioni C."/>
            <person name="Rubini A."/>
            <person name="Sitrit Y."/>
            <person name="Splivallo R."/>
            <person name="Traeger S."/>
            <person name="Wang M."/>
            <person name="Zifcakova L."/>
            <person name="Wipf D."/>
            <person name="Zambonelli A."/>
            <person name="Paolocci F."/>
            <person name="Nowrousian M."/>
            <person name="Ottonello S."/>
            <person name="Baldrian P."/>
            <person name="Spatafora J.W."/>
            <person name="Henrissat B."/>
            <person name="Nagy L.G."/>
            <person name="Aury J.M."/>
            <person name="Wincker P."/>
            <person name="Grigoriev I.V."/>
            <person name="Bonfante P."/>
            <person name="Martin F.M."/>
        </authorList>
    </citation>
    <scope>NUCLEOTIDE SEQUENCE [LARGE SCALE GENOMIC DNA]</scope>
    <source>
        <strain evidence="8 9">CCBAS932</strain>
    </source>
</reference>
<protein>
    <submittedName>
        <fullName evidence="8">MFS general substrate transporter</fullName>
    </submittedName>
</protein>
<evidence type="ECO:0000313" key="8">
    <source>
        <dbReference type="EMBL" id="RPB14106.1"/>
    </source>
</evidence>
<dbReference type="FunFam" id="1.20.1250.20:FF:000013">
    <property type="entry name" value="MFS general substrate transporter"/>
    <property type="match status" value="1"/>
</dbReference>
<feature type="domain" description="Major facilitator superfamily (MFS) profile" evidence="7">
    <location>
        <begin position="48"/>
        <end position="463"/>
    </location>
</feature>
<keyword evidence="9" id="KW-1185">Reference proteome</keyword>
<dbReference type="InterPro" id="IPR020846">
    <property type="entry name" value="MFS_dom"/>
</dbReference>
<feature type="transmembrane region" description="Helical" evidence="6">
    <location>
        <begin position="345"/>
        <end position="364"/>
    </location>
</feature>
<feature type="transmembrane region" description="Helical" evidence="6">
    <location>
        <begin position="141"/>
        <end position="163"/>
    </location>
</feature>
<organism evidence="8 9">
    <name type="scientific">Morchella conica CCBAS932</name>
    <dbReference type="NCBI Taxonomy" id="1392247"/>
    <lineage>
        <taxon>Eukaryota</taxon>
        <taxon>Fungi</taxon>
        <taxon>Dikarya</taxon>
        <taxon>Ascomycota</taxon>
        <taxon>Pezizomycotina</taxon>
        <taxon>Pezizomycetes</taxon>
        <taxon>Pezizales</taxon>
        <taxon>Morchellaceae</taxon>
        <taxon>Morchella</taxon>
    </lineage>
</organism>
<gene>
    <name evidence="8" type="ORF">P167DRAFT_557960</name>
</gene>
<feature type="transmembrane region" description="Helical" evidence="6">
    <location>
        <begin position="214"/>
        <end position="233"/>
    </location>
</feature>
<keyword evidence="2" id="KW-0813">Transport</keyword>
<dbReference type="PANTHER" id="PTHR43791:SF53">
    <property type="entry name" value="MAJOR FACILITATOR SUPERFAMILY (MFS) PROFILE DOMAIN-CONTAINING PROTEIN"/>
    <property type="match status" value="1"/>
</dbReference>
<accession>A0A3N4KUA2</accession>
<sequence length="496" mass="54994">MSHDTEKARAEQFEGSIKKPIATNWDLEEEDWTPEEEKALVRALDIRIVPLVTLLYLLCFIDRSNIGNARIQGMQDDVGLEGLKFNWALTIFYIFYLIVEIPSNILLKHIGPKFYIPFLIFAFGIISLCTAFVQSFAGLCIARAFLGIAEGGTMPGIAFLLSCFYKRHELLFRIGIFVSASSLAGAFGGLLATGLSKIPTWGVNSDPIHSWRNIFFFEGLITVCVAIMGYFLMPSSPAACKFLTPRQTHIATLRIAHDHKESAPEATSLYHIKRALLNINNFFCAFGFFFINVTVQSFSLFLPTILRALGWTSTRAQLLTVPPYAVACCFSIFIAWLSDKHRRRGIYLCFCSLLTIIGYAVLVTVDSPNIKYMAVFFAASGAFPLGPGFLSWSLNNAAGPSVRAVTGGYVVSVGTAGAILATWTYIPSDGPNYIKGHSINLGAQAIAATISICAVLYIRWENSLRNRGGRDYRLQGLTEEEARGLGYRHPEFRYIE</sequence>
<evidence type="ECO:0000256" key="5">
    <source>
        <dbReference type="ARBA" id="ARBA00023136"/>
    </source>
</evidence>
<feature type="transmembrane region" description="Helical" evidence="6">
    <location>
        <begin position="370"/>
        <end position="392"/>
    </location>
</feature>
<dbReference type="Gene3D" id="1.20.1250.20">
    <property type="entry name" value="MFS general substrate transporter like domains"/>
    <property type="match status" value="2"/>
</dbReference>
<dbReference type="AlphaFoldDB" id="A0A3N4KUA2"/>
<feature type="transmembrane region" description="Helical" evidence="6">
    <location>
        <begin position="404"/>
        <end position="426"/>
    </location>
</feature>
<dbReference type="FunFam" id="1.20.1250.20:FF:000034">
    <property type="entry name" value="MFS general substrate transporter"/>
    <property type="match status" value="1"/>
</dbReference>
<name>A0A3N4KUA2_9PEZI</name>
<feature type="transmembrane region" description="Helical" evidence="6">
    <location>
        <begin position="438"/>
        <end position="458"/>
    </location>
</feature>
<dbReference type="STRING" id="1392247.A0A3N4KUA2"/>
<evidence type="ECO:0000256" key="6">
    <source>
        <dbReference type="SAM" id="Phobius"/>
    </source>
</evidence>
<feature type="transmembrane region" description="Helical" evidence="6">
    <location>
        <begin position="86"/>
        <end position="107"/>
    </location>
</feature>
<keyword evidence="3 6" id="KW-0812">Transmembrane</keyword>
<dbReference type="Pfam" id="PF07690">
    <property type="entry name" value="MFS_1"/>
    <property type="match status" value="1"/>
</dbReference>
<dbReference type="OrthoDB" id="2962993at2759"/>
<dbReference type="InterPro" id="IPR011701">
    <property type="entry name" value="MFS"/>
</dbReference>
<proteinExistence type="predicted"/>
<dbReference type="PANTHER" id="PTHR43791">
    <property type="entry name" value="PERMEASE-RELATED"/>
    <property type="match status" value="1"/>
</dbReference>
<feature type="transmembrane region" description="Helical" evidence="6">
    <location>
        <begin position="170"/>
        <end position="194"/>
    </location>
</feature>
<dbReference type="EMBL" id="ML119119">
    <property type="protein sequence ID" value="RPB14106.1"/>
    <property type="molecule type" value="Genomic_DNA"/>
</dbReference>
<evidence type="ECO:0000256" key="2">
    <source>
        <dbReference type="ARBA" id="ARBA00022448"/>
    </source>
</evidence>
<evidence type="ECO:0000259" key="7">
    <source>
        <dbReference type="PROSITE" id="PS50850"/>
    </source>
</evidence>
<comment type="subcellular location">
    <subcellularLocation>
        <location evidence="1">Membrane</location>
        <topology evidence="1">Multi-pass membrane protein</topology>
    </subcellularLocation>
</comment>
<dbReference type="FunCoup" id="A0A3N4KUA2">
    <property type="interactions" value="154"/>
</dbReference>
<feature type="transmembrane region" description="Helical" evidence="6">
    <location>
        <begin position="282"/>
        <end position="301"/>
    </location>
</feature>
<evidence type="ECO:0000313" key="9">
    <source>
        <dbReference type="Proteomes" id="UP000277580"/>
    </source>
</evidence>
<dbReference type="InterPro" id="IPR036259">
    <property type="entry name" value="MFS_trans_sf"/>
</dbReference>
<feature type="transmembrane region" description="Helical" evidence="6">
    <location>
        <begin position="114"/>
        <end position="135"/>
    </location>
</feature>